<evidence type="ECO:0000256" key="9">
    <source>
        <dbReference type="ARBA" id="ARBA00022755"/>
    </source>
</evidence>
<dbReference type="NCBIfam" id="TIGR00928">
    <property type="entry name" value="purB"/>
    <property type="match status" value="1"/>
</dbReference>
<evidence type="ECO:0000256" key="10">
    <source>
        <dbReference type="ARBA" id="ARBA00023239"/>
    </source>
</evidence>
<dbReference type="Gene3D" id="1.10.275.60">
    <property type="match status" value="1"/>
</dbReference>
<dbReference type="GO" id="GO:0004018">
    <property type="term" value="F:N6-(1,2-dicarboxyethyl)AMP AMP-lyase (fumarate-forming) activity"/>
    <property type="evidence" value="ECO:0007669"/>
    <property type="project" value="InterPro"/>
</dbReference>
<comment type="catalytic activity">
    <reaction evidence="1 13">
        <text>(2S)-2-[5-amino-1-(5-phospho-beta-D-ribosyl)imidazole-4-carboxamido]succinate = 5-amino-1-(5-phospho-beta-D-ribosyl)imidazole-4-carboxamide + fumarate</text>
        <dbReference type="Rhea" id="RHEA:23920"/>
        <dbReference type="ChEBI" id="CHEBI:29806"/>
        <dbReference type="ChEBI" id="CHEBI:58443"/>
        <dbReference type="ChEBI" id="CHEBI:58475"/>
        <dbReference type="EC" id="4.3.2.2"/>
    </reaction>
</comment>
<dbReference type="InterPro" id="IPR008948">
    <property type="entry name" value="L-Aspartase-like"/>
</dbReference>
<name>A0A151IU78_9HYME</name>
<dbReference type="GO" id="GO:0070626">
    <property type="term" value="F:(S)-2-(5-amino-1-(5-phospho-D-ribosyl)imidazole-4-carboxamido) succinate lyase (fumarate-forming) activity"/>
    <property type="evidence" value="ECO:0007669"/>
    <property type="project" value="TreeGrafter"/>
</dbReference>
<dbReference type="UniPathway" id="UPA00074">
    <property type="reaction ID" value="UER00132"/>
</dbReference>
<dbReference type="InterPro" id="IPR022761">
    <property type="entry name" value="Fumarate_lyase_N"/>
</dbReference>
<sequence length="485" mass="54636">MSVSKVPSDDYCDYRSPLSTRYASKEMRYNFSDQNKFSTWRKLWIYLAKAEMKLGLAIKPEQIVEMEAHVDDIDFIAAAKEEKATRHDVMAHVHVFGEQCPLAAPIIHLGATSCYVGDNTDLLVLRQGFDILLPKLAGVIQRLAKFAYENRNLPTLGFTHLQPAQLTTVGKRATLWLQDLLMDERAIRRARNDLKFRGVKGTTGTQASFLQLFNGDAKKVKQLDALVTEMAGFEKHYAVTGQTYSRKVDIECLNVLSSLGATVHKICTDIRLLANMKEIEEPFESTQIGSSAMPYKRNPMRSERCCSVARHLMVLVNNTLHTAATQWMERTLDDSANRRLVLAEAYLSADSILMTLENITEGLVVYPKVIARHVAQELPFMSAENIIMAMVKAGGDRQICHEKIRVLSQEAGAQVKQHGLDNDLVDRIRKDPYFAPILSQLDTLLDPSTFVGRAPEQVVEFLEEEVYPVLKNYKGLETGKVELNI</sequence>
<dbReference type="PROSITE" id="PS00163">
    <property type="entry name" value="FUMARATE_LYASES"/>
    <property type="match status" value="1"/>
</dbReference>
<comment type="pathway">
    <text evidence="4 13">Purine metabolism; AMP biosynthesis via de novo pathway; AMP from IMP: step 2/2.</text>
</comment>
<evidence type="ECO:0000256" key="1">
    <source>
        <dbReference type="ARBA" id="ARBA00000598"/>
    </source>
</evidence>
<evidence type="ECO:0000256" key="12">
    <source>
        <dbReference type="ARBA" id="ARBA00047513"/>
    </source>
</evidence>
<dbReference type="GO" id="GO:0006189">
    <property type="term" value="P:'de novo' IMP biosynthetic process"/>
    <property type="evidence" value="ECO:0007669"/>
    <property type="project" value="UniProtKB-UniPathway"/>
</dbReference>
<dbReference type="AlphaFoldDB" id="A0A151IU78"/>
<comment type="similarity">
    <text evidence="5 13">Belongs to the lyase 1 family. Adenylosuccinate lyase subfamily.</text>
</comment>
<keyword evidence="10 13" id="KW-0456">Lyase</keyword>
<feature type="domain" description="Adenylosuccinate lyase C-terminal" evidence="14">
    <location>
        <begin position="378"/>
        <end position="462"/>
    </location>
</feature>
<comment type="subunit">
    <text evidence="6">Homotetramer. Residues from neighboring subunits contribute catalytic and substrate-binding residues to each active site.</text>
</comment>
<evidence type="ECO:0000313" key="16">
    <source>
        <dbReference type="Proteomes" id="UP000078492"/>
    </source>
</evidence>
<comment type="function">
    <text evidence="2">Catalyzes two non-sequential steps in de novo AMP synthesis: converts (S)-2-(5-amino-1-(5-phospho-D-ribosyl)imidazole-4-carboxamido)succinate (SAICAR) to fumarate plus 5-amino-1-(5-phospho-D-ribosyl)imidazole-4-carboxamide, and thereby also contributes to de novo IMP synthesis, and converts succinyladenosine monophosphate (SAMP) to AMP and fumarate.</text>
</comment>
<proteinExistence type="inferred from homology"/>
<evidence type="ECO:0000256" key="8">
    <source>
        <dbReference type="ARBA" id="ARBA00017058"/>
    </source>
</evidence>
<dbReference type="Gene3D" id="1.10.40.30">
    <property type="entry name" value="Fumarase/aspartase (C-terminal domain)"/>
    <property type="match status" value="1"/>
</dbReference>
<evidence type="ECO:0000256" key="3">
    <source>
        <dbReference type="ARBA" id="ARBA00004706"/>
    </source>
</evidence>
<dbReference type="GO" id="GO:0005829">
    <property type="term" value="C:cytosol"/>
    <property type="evidence" value="ECO:0007669"/>
    <property type="project" value="TreeGrafter"/>
</dbReference>
<dbReference type="Proteomes" id="UP000078492">
    <property type="component" value="Unassembled WGS sequence"/>
</dbReference>
<evidence type="ECO:0000256" key="7">
    <source>
        <dbReference type="ARBA" id="ARBA00012339"/>
    </source>
</evidence>
<keyword evidence="16" id="KW-1185">Reference proteome</keyword>
<comment type="pathway">
    <text evidence="3 13">Purine metabolism; IMP biosynthesis via de novo pathway; 5-amino-1-(5-phospho-D-ribosyl)imidazole-4-carboxamide from 5-amino-1-(5-phospho-D-ribosyl)imidazole-4-carboxylate: step 2/2.</text>
</comment>
<dbReference type="EC" id="4.3.2.2" evidence="7 13"/>
<dbReference type="Pfam" id="PF10397">
    <property type="entry name" value="ADSL_C"/>
    <property type="match status" value="1"/>
</dbReference>
<evidence type="ECO:0000256" key="11">
    <source>
        <dbReference type="ARBA" id="ARBA00030717"/>
    </source>
</evidence>
<reference evidence="15 16" key="1">
    <citation type="submission" date="2015-09" db="EMBL/GenBank/DDBJ databases">
        <title>Trachymyrmex cornetzi WGS genome.</title>
        <authorList>
            <person name="Nygaard S."/>
            <person name="Hu H."/>
            <person name="Boomsma J."/>
            <person name="Zhang G."/>
        </authorList>
    </citation>
    <scope>NUCLEOTIDE SEQUENCE [LARGE SCALE GENOMIC DNA]</scope>
    <source>
        <strain evidence="15">Tcor2-1</strain>
        <tissue evidence="15">Whole body</tissue>
    </source>
</reference>
<dbReference type="UniPathway" id="UPA00075">
    <property type="reaction ID" value="UER00336"/>
</dbReference>
<evidence type="ECO:0000256" key="2">
    <source>
        <dbReference type="ARBA" id="ARBA00002971"/>
    </source>
</evidence>
<gene>
    <name evidence="15" type="ORF">ALC57_16899</name>
</gene>
<dbReference type="FunFam" id="1.10.40.30:FF:000005">
    <property type="entry name" value="Adenylosuccinate lyase"/>
    <property type="match status" value="1"/>
</dbReference>
<dbReference type="STRING" id="471704.A0A151IU78"/>
<dbReference type="InterPro" id="IPR000362">
    <property type="entry name" value="Fumarate_lyase_fam"/>
</dbReference>
<dbReference type="Gene3D" id="1.20.200.10">
    <property type="entry name" value="Fumarase/aspartase (Central domain)"/>
    <property type="match status" value="1"/>
</dbReference>
<dbReference type="GO" id="GO:0044208">
    <property type="term" value="P:'de novo' AMP biosynthetic process"/>
    <property type="evidence" value="ECO:0007669"/>
    <property type="project" value="UniProtKB-UniPathway"/>
</dbReference>
<dbReference type="KEGG" id="tcz:108768584"/>
<evidence type="ECO:0000313" key="15">
    <source>
        <dbReference type="EMBL" id="KYN10973.1"/>
    </source>
</evidence>
<dbReference type="InterPro" id="IPR004769">
    <property type="entry name" value="Pur_lyase"/>
</dbReference>
<dbReference type="FunFam" id="1.10.275.60:FF:000001">
    <property type="entry name" value="Adenylosuccinate lyase"/>
    <property type="match status" value="1"/>
</dbReference>
<evidence type="ECO:0000259" key="14">
    <source>
        <dbReference type="SMART" id="SM00998"/>
    </source>
</evidence>
<dbReference type="PRINTS" id="PR00149">
    <property type="entry name" value="FUMRATELYASE"/>
</dbReference>
<evidence type="ECO:0000256" key="6">
    <source>
        <dbReference type="ARBA" id="ARBA00011668"/>
    </source>
</evidence>
<organism evidence="15 16">
    <name type="scientific">Trachymyrmex cornetzi</name>
    <dbReference type="NCBI Taxonomy" id="471704"/>
    <lineage>
        <taxon>Eukaryota</taxon>
        <taxon>Metazoa</taxon>
        <taxon>Ecdysozoa</taxon>
        <taxon>Arthropoda</taxon>
        <taxon>Hexapoda</taxon>
        <taxon>Insecta</taxon>
        <taxon>Pterygota</taxon>
        <taxon>Neoptera</taxon>
        <taxon>Endopterygota</taxon>
        <taxon>Hymenoptera</taxon>
        <taxon>Apocrita</taxon>
        <taxon>Aculeata</taxon>
        <taxon>Formicoidea</taxon>
        <taxon>Formicidae</taxon>
        <taxon>Myrmicinae</taxon>
        <taxon>Trachymyrmex</taxon>
    </lineage>
</organism>
<dbReference type="InterPro" id="IPR020557">
    <property type="entry name" value="Fumarate_lyase_CS"/>
</dbReference>
<dbReference type="InterPro" id="IPR019468">
    <property type="entry name" value="AdenyloSucc_lyase_C"/>
</dbReference>
<dbReference type="SUPFAM" id="SSF48557">
    <property type="entry name" value="L-aspartase-like"/>
    <property type="match status" value="1"/>
</dbReference>
<dbReference type="OrthoDB" id="406045at2759"/>
<keyword evidence="9 13" id="KW-0658">Purine biosynthesis</keyword>
<dbReference type="SMART" id="SM00998">
    <property type="entry name" value="ADSL_C"/>
    <property type="match status" value="1"/>
</dbReference>
<evidence type="ECO:0000256" key="5">
    <source>
        <dbReference type="ARBA" id="ARBA00008273"/>
    </source>
</evidence>
<dbReference type="PANTHER" id="PTHR43172:SF1">
    <property type="entry name" value="ADENYLOSUCCINATE LYASE"/>
    <property type="match status" value="1"/>
</dbReference>
<dbReference type="EMBL" id="KQ980968">
    <property type="protein sequence ID" value="KYN10973.1"/>
    <property type="molecule type" value="Genomic_DNA"/>
</dbReference>
<protein>
    <recommendedName>
        <fullName evidence="8 13">Adenylosuccinate lyase</fullName>
        <shortName evidence="13">ASL</shortName>
        <ecNumber evidence="7 13">4.3.2.2</ecNumber>
    </recommendedName>
    <alternativeName>
        <fullName evidence="11 13">Adenylosuccinase</fullName>
    </alternativeName>
</protein>
<dbReference type="CDD" id="cd03302">
    <property type="entry name" value="Adenylsuccinate_lyase_2"/>
    <property type="match status" value="1"/>
</dbReference>
<evidence type="ECO:0000256" key="4">
    <source>
        <dbReference type="ARBA" id="ARBA00004734"/>
    </source>
</evidence>
<accession>A0A151IU78</accession>
<dbReference type="Pfam" id="PF00206">
    <property type="entry name" value="Lyase_1"/>
    <property type="match status" value="1"/>
</dbReference>
<comment type="catalytic activity">
    <reaction evidence="12 13">
        <text>N(6)-(1,2-dicarboxyethyl)-AMP = fumarate + AMP</text>
        <dbReference type="Rhea" id="RHEA:16853"/>
        <dbReference type="ChEBI" id="CHEBI:29806"/>
        <dbReference type="ChEBI" id="CHEBI:57567"/>
        <dbReference type="ChEBI" id="CHEBI:456215"/>
        <dbReference type="EC" id="4.3.2.2"/>
    </reaction>
</comment>
<evidence type="ECO:0000256" key="13">
    <source>
        <dbReference type="RuleBase" id="RU361172"/>
    </source>
</evidence>
<dbReference type="PANTHER" id="PTHR43172">
    <property type="entry name" value="ADENYLOSUCCINATE LYASE"/>
    <property type="match status" value="1"/>
</dbReference>